<evidence type="ECO:0000256" key="7">
    <source>
        <dbReference type="HAMAP-Rule" id="MF_03179"/>
    </source>
</evidence>
<dbReference type="SUPFAM" id="SSF53067">
    <property type="entry name" value="Actin-like ATPase domain"/>
    <property type="match status" value="1"/>
</dbReference>
<dbReference type="GO" id="GO:0005739">
    <property type="term" value="C:mitochondrion"/>
    <property type="evidence" value="ECO:0007669"/>
    <property type="project" value="UniProtKB-SubCell"/>
</dbReference>
<dbReference type="CDD" id="cd24134">
    <property type="entry name" value="ASKHA_NBD_OSGEPL1_QRI7_euk"/>
    <property type="match status" value="1"/>
</dbReference>
<comment type="catalytic activity">
    <reaction evidence="6 7">
        <text>L-threonylcarbamoyladenylate + adenosine(37) in tRNA = N(6)-L-threonylcarbamoyladenosine(37) in tRNA + AMP + H(+)</text>
        <dbReference type="Rhea" id="RHEA:37059"/>
        <dbReference type="Rhea" id="RHEA-COMP:10162"/>
        <dbReference type="Rhea" id="RHEA-COMP:10163"/>
        <dbReference type="ChEBI" id="CHEBI:15378"/>
        <dbReference type="ChEBI" id="CHEBI:73682"/>
        <dbReference type="ChEBI" id="CHEBI:74411"/>
        <dbReference type="ChEBI" id="CHEBI:74418"/>
        <dbReference type="ChEBI" id="CHEBI:456215"/>
        <dbReference type="EC" id="2.3.1.234"/>
    </reaction>
</comment>
<keyword evidence="3 7" id="KW-0819">tRNA processing</keyword>
<organism evidence="9 10">
    <name type="scientific">Mizuhopecten yessoensis</name>
    <name type="common">Japanese scallop</name>
    <name type="synonym">Patinopecten yessoensis</name>
    <dbReference type="NCBI Taxonomy" id="6573"/>
    <lineage>
        <taxon>Eukaryota</taxon>
        <taxon>Metazoa</taxon>
        <taxon>Spiralia</taxon>
        <taxon>Lophotrochozoa</taxon>
        <taxon>Mollusca</taxon>
        <taxon>Bivalvia</taxon>
        <taxon>Autobranchia</taxon>
        <taxon>Pteriomorphia</taxon>
        <taxon>Pectinida</taxon>
        <taxon>Pectinoidea</taxon>
        <taxon>Pectinidae</taxon>
        <taxon>Mizuhopecten</taxon>
    </lineage>
</organism>
<dbReference type="Proteomes" id="UP000242188">
    <property type="component" value="Unassembled WGS sequence"/>
</dbReference>
<dbReference type="EMBL" id="NEDP02005493">
    <property type="protein sequence ID" value="OWF40011.1"/>
    <property type="molecule type" value="Genomic_DNA"/>
</dbReference>
<comment type="similarity">
    <text evidence="7">Belongs to the KAE1 / TsaD family.</text>
</comment>
<dbReference type="Gene3D" id="3.30.420.40">
    <property type="match status" value="2"/>
</dbReference>
<comment type="function">
    <text evidence="7">Required for the formation of a threonylcarbamoyl group on adenosine at position 37 (t(6)A37) in mitochondrial tRNAs that read codons beginning with adenine. Probably involved in the transfer of the threonylcarbamoyl moiety of threonylcarbamoyl-AMP (TC-AMP) to the N6 group of A37. Involved in mitochondrial genome maintenance.</text>
</comment>
<reference evidence="9 10" key="1">
    <citation type="journal article" date="2017" name="Nat. Ecol. Evol.">
        <title>Scallop genome provides insights into evolution of bilaterian karyotype and development.</title>
        <authorList>
            <person name="Wang S."/>
            <person name="Zhang J."/>
            <person name="Jiao W."/>
            <person name="Li J."/>
            <person name="Xun X."/>
            <person name="Sun Y."/>
            <person name="Guo X."/>
            <person name="Huan P."/>
            <person name="Dong B."/>
            <person name="Zhang L."/>
            <person name="Hu X."/>
            <person name="Sun X."/>
            <person name="Wang J."/>
            <person name="Zhao C."/>
            <person name="Wang Y."/>
            <person name="Wang D."/>
            <person name="Huang X."/>
            <person name="Wang R."/>
            <person name="Lv J."/>
            <person name="Li Y."/>
            <person name="Zhang Z."/>
            <person name="Liu B."/>
            <person name="Lu W."/>
            <person name="Hui Y."/>
            <person name="Liang J."/>
            <person name="Zhou Z."/>
            <person name="Hou R."/>
            <person name="Li X."/>
            <person name="Liu Y."/>
            <person name="Li H."/>
            <person name="Ning X."/>
            <person name="Lin Y."/>
            <person name="Zhao L."/>
            <person name="Xing Q."/>
            <person name="Dou J."/>
            <person name="Li Y."/>
            <person name="Mao J."/>
            <person name="Guo H."/>
            <person name="Dou H."/>
            <person name="Li T."/>
            <person name="Mu C."/>
            <person name="Jiang W."/>
            <person name="Fu Q."/>
            <person name="Fu X."/>
            <person name="Miao Y."/>
            <person name="Liu J."/>
            <person name="Yu Q."/>
            <person name="Li R."/>
            <person name="Liao H."/>
            <person name="Li X."/>
            <person name="Kong Y."/>
            <person name="Jiang Z."/>
            <person name="Chourrout D."/>
            <person name="Li R."/>
            <person name="Bao Z."/>
        </authorList>
    </citation>
    <scope>NUCLEOTIDE SEQUENCE [LARGE SCALE GENOMIC DNA]</scope>
    <source>
        <strain evidence="9 10">PY_sf001</strain>
    </source>
</reference>
<dbReference type="EC" id="2.3.1.234" evidence="1"/>
<comment type="subunit">
    <text evidence="7">Homodimer.</text>
</comment>
<sequence>MQSLLNLNSFNASVDKKIIVRIITYPLANLSTNLRRNHVCFRSRCKQALTARKLNKISGLVRPLSCSVVHHRKLVLGIETSFDDTGAAVVDDVGNVLGEALESQTKLHLEYGGAKPDIAMRIHKQNIGPVVDTALSAANIRLQDLDAVAVTTKPGLAPCLYVGLNYAKELVAKSGKPMIPIHHMEAHALTARMIHKVDFPFLVLLVSGGHALLTVAQGVEDFQLLGKTVDVAPGDALDKTSRCLNLKVLPECQGLSGGAAIERMARGGNHKAVTCPGITLQTPNCDFSFSGIGSFARRWIEAERLKHNLGEDDVIPNVSDFCASFQHSIMMHFLRRLQRGFLYCQQKGIVSEQPTLVVSGGVASNQIFRQGFEAVCQESGYHLVCPPPKLCTDNGIMIAWNGMEKLLNGTGIEPDPQAVKAIPTKALASCPIGQCVREELVACNIRLPKPKPLHNRLQSIYSNEKT</sequence>
<evidence type="ECO:0000256" key="3">
    <source>
        <dbReference type="ARBA" id="ARBA00022694"/>
    </source>
</evidence>
<keyword evidence="2 7" id="KW-0808">Transferase</keyword>
<feature type="domain" description="Gcp-like" evidence="8">
    <location>
        <begin position="96"/>
        <end position="400"/>
    </location>
</feature>
<evidence type="ECO:0000259" key="8">
    <source>
        <dbReference type="Pfam" id="PF00814"/>
    </source>
</evidence>
<evidence type="ECO:0000256" key="4">
    <source>
        <dbReference type="ARBA" id="ARBA00022723"/>
    </source>
</evidence>
<keyword evidence="10" id="KW-1185">Reference proteome</keyword>
<comment type="cofactor">
    <cofactor evidence="7">
        <name>a divalent metal cation</name>
        <dbReference type="ChEBI" id="CHEBI:60240"/>
    </cofactor>
    <text evidence="7">Binds 1 divalent metal cation per subunit.</text>
</comment>
<dbReference type="InterPro" id="IPR043129">
    <property type="entry name" value="ATPase_NBD"/>
</dbReference>
<dbReference type="AlphaFoldDB" id="A0A210PU35"/>
<gene>
    <name evidence="9" type="ORF">KP79_PYT19700</name>
</gene>
<dbReference type="FunFam" id="3.30.420.40:FF:000012">
    <property type="entry name" value="tRNA N6-adenosine threonylcarbamoyltransferase"/>
    <property type="match status" value="1"/>
</dbReference>
<dbReference type="PANTHER" id="PTHR11735:SF6">
    <property type="entry name" value="TRNA N6-ADENOSINE THREONYLCARBAMOYLTRANSFERASE, MITOCHONDRIAL"/>
    <property type="match status" value="1"/>
</dbReference>
<evidence type="ECO:0000313" key="10">
    <source>
        <dbReference type="Proteomes" id="UP000242188"/>
    </source>
</evidence>
<comment type="caution">
    <text evidence="9">The sequence shown here is derived from an EMBL/GenBank/DDBJ whole genome shotgun (WGS) entry which is preliminary data.</text>
</comment>
<evidence type="ECO:0000313" key="9">
    <source>
        <dbReference type="EMBL" id="OWF40011.1"/>
    </source>
</evidence>
<dbReference type="PANTHER" id="PTHR11735">
    <property type="entry name" value="TRNA N6-ADENOSINE THREONYLCARBAMOYLTRANSFERASE"/>
    <property type="match status" value="1"/>
</dbReference>
<dbReference type="InterPro" id="IPR000905">
    <property type="entry name" value="Gcp-like_dom"/>
</dbReference>
<dbReference type="Pfam" id="PF00814">
    <property type="entry name" value="TsaD"/>
    <property type="match status" value="1"/>
</dbReference>
<dbReference type="NCBIfam" id="TIGR00329">
    <property type="entry name" value="gcp_kae1"/>
    <property type="match status" value="1"/>
</dbReference>
<dbReference type="InterPro" id="IPR022450">
    <property type="entry name" value="TsaD"/>
</dbReference>
<dbReference type="STRING" id="6573.A0A210PU35"/>
<dbReference type="GO" id="GO:0061711">
    <property type="term" value="F:tRNA N(6)-L-threonylcarbamoyladenine synthase activity"/>
    <property type="evidence" value="ECO:0007669"/>
    <property type="project" value="UniProtKB-EC"/>
</dbReference>
<dbReference type="NCBIfam" id="TIGR03723">
    <property type="entry name" value="T6A_TsaD_YgjD"/>
    <property type="match status" value="1"/>
</dbReference>
<evidence type="ECO:0000256" key="5">
    <source>
        <dbReference type="ARBA" id="ARBA00023315"/>
    </source>
</evidence>
<dbReference type="HAMAP" id="MF_01445">
    <property type="entry name" value="TsaD"/>
    <property type="match status" value="1"/>
</dbReference>
<keyword evidence="5 7" id="KW-0012">Acyltransferase</keyword>
<evidence type="ECO:0000256" key="2">
    <source>
        <dbReference type="ARBA" id="ARBA00022679"/>
    </source>
</evidence>
<comment type="subcellular location">
    <subcellularLocation>
        <location evidence="7">Mitochondrion</location>
    </subcellularLocation>
</comment>
<dbReference type="PRINTS" id="PR00789">
    <property type="entry name" value="OSIALOPTASE"/>
</dbReference>
<keyword evidence="4 7" id="KW-0479">Metal-binding</keyword>
<dbReference type="InterPro" id="IPR017861">
    <property type="entry name" value="KAE1/TsaD"/>
</dbReference>
<keyword evidence="7" id="KW-0496">Mitochondrion</keyword>
<name>A0A210PU35_MIZYE</name>
<dbReference type="OrthoDB" id="10259622at2759"/>
<proteinExistence type="inferred from homology"/>
<evidence type="ECO:0000256" key="1">
    <source>
        <dbReference type="ARBA" id="ARBA00012156"/>
    </source>
</evidence>
<dbReference type="GO" id="GO:0002949">
    <property type="term" value="P:tRNA threonylcarbamoyladenosine modification"/>
    <property type="evidence" value="ECO:0007669"/>
    <property type="project" value="UniProtKB-UniRule"/>
</dbReference>
<evidence type="ECO:0000256" key="6">
    <source>
        <dbReference type="ARBA" id="ARBA00048117"/>
    </source>
</evidence>
<dbReference type="GO" id="GO:0046872">
    <property type="term" value="F:metal ion binding"/>
    <property type="evidence" value="ECO:0007669"/>
    <property type="project" value="UniProtKB-KW"/>
</dbReference>
<accession>A0A210PU35</accession>
<protein>
    <recommendedName>
        <fullName evidence="1">N(6)-L-threonylcarbamoyladenine synthase</fullName>
        <ecNumber evidence="1">2.3.1.234</ecNumber>
    </recommendedName>
</protein>